<protein>
    <submittedName>
        <fullName evidence="2">HPr family phosphocarrier protein</fullName>
    </submittedName>
</protein>
<proteinExistence type="predicted"/>
<evidence type="ECO:0000313" key="3">
    <source>
        <dbReference type="Proteomes" id="UP000823863"/>
    </source>
</evidence>
<evidence type="ECO:0000259" key="1">
    <source>
        <dbReference type="Pfam" id="PF00381"/>
    </source>
</evidence>
<sequence length="81" mass="9248">MKQKRIVLPSVEEAKRFVKEATKCDFDIDVFYNRVVIDAKSILGVLSLDLTRVLTVQYNGENQEFEEYLESLSPEHAAVVA</sequence>
<dbReference type="Proteomes" id="UP000823863">
    <property type="component" value="Unassembled WGS sequence"/>
</dbReference>
<dbReference type="EMBL" id="DWWB01000029">
    <property type="protein sequence ID" value="HJC66226.1"/>
    <property type="molecule type" value="Genomic_DNA"/>
</dbReference>
<comment type="caution">
    <text evidence="2">The sequence shown here is derived from an EMBL/GenBank/DDBJ whole genome shotgun (WGS) entry which is preliminary data.</text>
</comment>
<gene>
    <name evidence="2" type="ORF">H9931_05825</name>
</gene>
<organism evidence="2 3">
    <name type="scientific">Candidatus Enterocloster excrementigallinarum</name>
    <dbReference type="NCBI Taxonomy" id="2838558"/>
    <lineage>
        <taxon>Bacteria</taxon>
        <taxon>Bacillati</taxon>
        <taxon>Bacillota</taxon>
        <taxon>Clostridia</taxon>
        <taxon>Lachnospirales</taxon>
        <taxon>Lachnospiraceae</taxon>
        <taxon>Enterocloster</taxon>
    </lineage>
</organism>
<reference evidence="2" key="1">
    <citation type="journal article" date="2021" name="PeerJ">
        <title>Extensive microbial diversity within the chicken gut microbiome revealed by metagenomics and culture.</title>
        <authorList>
            <person name="Gilroy R."/>
            <person name="Ravi A."/>
            <person name="Getino M."/>
            <person name="Pursley I."/>
            <person name="Horton D.L."/>
            <person name="Alikhan N.F."/>
            <person name="Baker D."/>
            <person name="Gharbi K."/>
            <person name="Hall N."/>
            <person name="Watson M."/>
            <person name="Adriaenssens E.M."/>
            <person name="Foster-Nyarko E."/>
            <person name="Jarju S."/>
            <person name="Secka A."/>
            <person name="Antonio M."/>
            <person name="Oren A."/>
            <person name="Chaudhuri R.R."/>
            <person name="La Ragione R."/>
            <person name="Hildebrand F."/>
            <person name="Pallen M.J."/>
        </authorList>
    </citation>
    <scope>NUCLEOTIDE SEQUENCE</scope>
    <source>
        <strain evidence="2">CHK198-12963</strain>
    </source>
</reference>
<dbReference type="SUPFAM" id="SSF55594">
    <property type="entry name" value="HPr-like"/>
    <property type="match status" value="1"/>
</dbReference>
<reference evidence="2" key="2">
    <citation type="submission" date="2021-04" db="EMBL/GenBank/DDBJ databases">
        <authorList>
            <person name="Gilroy R."/>
        </authorList>
    </citation>
    <scope>NUCLEOTIDE SEQUENCE</scope>
    <source>
        <strain evidence="2">CHK198-12963</strain>
    </source>
</reference>
<dbReference type="InterPro" id="IPR000032">
    <property type="entry name" value="HPr-like"/>
</dbReference>
<name>A0A9D2PT48_9FIRM</name>
<accession>A0A9D2PT48</accession>
<dbReference type="Gene3D" id="3.30.1340.10">
    <property type="entry name" value="HPr-like"/>
    <property type="match status" value="1"/>
</dbReference>
<evidence type="ECO:0000313" key="2">
    <source>
        <dbReference type="EMBL" id="HJC66226.1"/>
    </source>
</evidence>
<dbReference type="InterPro" id="IPR035895">
    <property type="entry name" value="HPr-like_sf"/>
</dbReference>
<dbReference type="AlphaFoldDB" id="A0A9D2PT48"/>
<dbReference type="Pfam" id="PF00381">
    <property type="entry name" value="PTS-HPr"/>
    <property type="match status" value="1"/>
</dbReference>
<feature type="domain" description="HPr" evidence="1">
    <location>
        <begin position="14"/>
        <end position="72"/>
    </location>
</feature>